<proteinExistence type="predicted"/>
<accession>A0A845LFZ4</accession>
<name>A0A845LFZ4_HELGE</name>
<gene>
    <name evidence="1" type="ORF">GTO89_09915</name>
</gene>
<dbReference type="RefSeq" id="WP_161261919.1">
    <property type="nucleotide sequence ID" value="NZ_JAFBDC010000016.1"/>
</dbReference>
<dbReference type="EMBL" id="WXEX01000007">
    <property type="protein sequence ID" value="MZP43355.1"/>
    <property type="molecule type" value="Genomic_DNA"/>
</dbReference>
<evidence type="ECO:0000313" key="2">
    <source>
        <dbReference type="Proteomes" id="UP000471031"/>
    </source>
</evidence>
<organism evidence="1 2">
    <name type="scientific">Heliomicrobium gestii</name>
    <name type="common">Heliobacterium gestii</name>
    <dbReference type="NCBI Taxonomy" id="2699"/>
    <lineage>
        <taxon>Bacteria</taxon>
        <taxon>Bacillati</taxon>
        <taxon>Bacillota</taxon>
        <taxon>Clostridia</taxon>
        <taxon>Eubacteriales</taxon>
        <taxon>Heliobacteriaceae</taxon>
        <taxon>Heliomicrobium</taxon>
    </lineage>
</organism>
<comment type="caution">
    <text evidence="1">The sequence shown here is derived from an EMBL/GenBank/DDBJ whole genome shotgun (WGS) entry which is preliminary data.</text>
</comment>
<evidence type="ECO:0000313" key="1">
    <source>
        <dbReference type="EMBL" id="MZP43355.1"/>
    </source>
</evidence>
<dbReference type="Proteomes" id="UP000471031">
    <property type="component" value="Unassembled WGS sequence"/>
</dbReference>
<dbReference type="AlphaFoldDB" id="A0A845LFZ4"/>
<protein>
    <submittedName>
        <fullName evidence="1">Uncharacterized protein</fullName>
    </submittedName>
</protein>
<keyword evidence="2" id="KW-1185">Reference proteome</keyword>
<reference evidence="1 2" key="1">
    <citation type="submission" date="2020-01" db="EMBL/GenBank/DDBJ databases">
        <title>Whole genome sequence of Heliobacterium gestii DSM 11169.</title>
        <authorList>
            <person name="Kyndt J.A."/>
            <person name="Meyer T.E."/>
        </authorList>
    </citation>
    <scope>NUCLEOTIDE SEQUENCE [LARGE SCALE GENOMIC DNA]</scope>
    <source>
        <strain evidence="1 2">DSM 11169</strain>
    </source>
</reference>
<sequence>MDQGQRLFQGAPRELFARRDLLTQAGLELPWPMEMHQALIDRGILPVSNDSSGIGVPLDRDSLLRSLEQAWQTRDCPK</sequence>